<evidence type="ECO:0000256" key="1">
    <source>
        <dbReference type="RuleBase" id="RU369089"/>
    </source>
</evidence>
<keyword evidence="1" id="KW-0479">Metal-binding</keyword>
<dbReference type="Pfam" id="PF12165">
    <property type="entry name" value="Alfin"/>
    <property type="match status" value="1"/>
</dbReference>
<dbReference type="GO" id="GO:0006355">
    <property type="term" value="P:regulation of DNA-templated transcription"/>
    <property type="evidence" value="ECO:0007669"/>
    <property type="project" value="UniProtKB-UniRule"/>
</dbReference>
<evidence type="ECO:0000313" key="3">
    <source>
        <dbReference type="EMBL" id="OIT35826.1"/>
    </source>
</evidence>
<dbReference type="PANTHER" id="PTHR12321">
    <property type="entry name" value="CPG BINDING PROTEIN"/>
    <property type="match status" value="1"/>
</dbReference>
<dbReference type="STRING" id="49451.A0A314L2G2"/>
<dbReference type="GO" id="GO:0042393">
    <property type="term" value="F:histone binding"/>
    <property type="evidence" value="ECO:0007669"/>
    <property type="project" value="UniProtKB-UniRule"/>
</dbReference>
<name>A0A314L2G2_NICAT</name>
<feature type="domain" description="Alfin N-terminal" evidence="2">
    <location>
        <begin position="3"/>
        <end position="96"/>
    </location>
</feature>
<dbReference type="PANTHER" id="PTHR12321:SF60">
    <property type="entry name" value="PHD FINGER PROTEIN ALFIN-LIKE 6"/>
    <property type="match status" value="1"/>
</dbReference>
<comment type="function">
    <text evidence="1">Histone-binding component that specifically recognizes H3 tails trimethylated on 'Lys-4' (H3K4me3), which mark transcription start sites of virtually all active genes.</text>
</comment>
<dbReference type="Gramene" id="OIT35826">
    <property type="protein sequence ID" value="OIT35826"/>
    <property type="gene ID" value="A4A49_16230"/>
</dbReference>
<gene>
    <name evidence="3" type="primary">BIG2_0</name>
    <name evidence="3" type="ORF">A4A49_16230</name>
</gene>
<organism evidence="3 4">
    <name type="scientific">Nicotiana attenuata</name>
    <name type="common">Coyote tobacco</name>
    <dbReference type="NCBI Taxonomy" id="49451"/>
    <lineage>
        <taxon>Eukaryota</taxon>
        <taxon>Viridiplantae</taxon>
        <taxon>Streptophyta</taxon>
        <taxon>Embryophyta</taxon>
        <taxon>Tracheophyta</taxon>
        <taxon>Spermatophyta</taxon>
        <taxon>Magnoliopsida</taxon>
        <taxon>eudicotyledons</taxon>
        <taxon>Gunneridae</taxon>
        <taxon>Pentapetalae</taxon>
        <taxon>asterids</taxon>
        <taxon>lamiids</taxon>
        <taxon>Solanales</taxon>
        <taxon>Solanaceae</taxon>
        <taxon>Nicotianoideae</taxon>
        <taxon>Nicotianeae</taxon>
        <taxon>Nicotiana</taxon>
    </lineage>
</organism>
<dbReference type="SMR" id="A0A314L2G2"/>
<keyword evidence="1" id="KW-0862">Zinc</keyword>
<comment type="domain">
    <text evidence="1">The PHD-type zinc finger mediates the binding to H3K4me3.</text>
</comment>
<dbReference type="Proteomes" id="UP000187609">
    <property type="component" value="Unassembled WGS sequence"/>
</dbReference>
<keyword evidence="1" id="KW-0863">Zinc-finger</keyword>
<evidence type="ECO:0000259" key="2">
    <source>
        <dbReference type="Pfam" id="PF12165"/>
    </source>
</evidence>
<comment type="subunit">
    <text evidence="1">Interacts with H3K4me3 and to a lesser extent with H3K4me2.</text>
</comment>
<reference evidence="3" key="1">
    <citation type="submission" date="2016-11" db="EMBL/GenBank/DDBJ databases">
        <title>The genome of Nicotiana attenuata.</title>
        <authorList>
            <person name="Xu S."/>
            <person name="Brockmoeller T."/>
            <person name="Gaquerel E."/>
            <person name="Navarro A."/>
            <person name="Kuhl H."/>
            <person name="Gase K."/>
            <person name="Ling Z."/>
            <person name="Zhou W."/>
            <person name="Kreitzer C."/>
            <person name="Stanke M."/>
            <person name="Tang H."/>
            <person name="Lyons E."/>
            <person name="Pandey P."/>
            <person name="Pandey S.P."/>
            <person name="Timmermann B."/>
            <person name="Baldwin I.T."/>
        </authorList>
    </citation>
    <scope>NUCLEOTIDE SEQUENCE [LARGE SCALE GENOMIC DNA]</scope>
    <source>
        <strain evidence="3">UT</strain>
    </source>
</reference>
<dbReference type="AlphaFoldDB" id="A0A314L2G2"/>
<comment type="caution">
    <text evidence="3">The sequence shown here is derived from an EMBL/GenBank/DDBJ whole genome shotgun (WGS) entry which is preliminary data.</text>
</comment>
<dbReference type="EMBL" id="MJEQ01000509">
    <property type="protein sequence ID" value="OIT35826.1"/>
    <property type="molecule type" value="Genomic_DNA"/>
</dbReference>
<comment type="subcellular location">
    <subcellularLocation>
        <location evidence="1">Nucleus</location>
    </subcellularLocation>
</comment>
<protein>
    <recommendedName>
        <fullName evidence="1">PHD finger protein ALFIN-LIKE</fullName>
    </recommendedName>
</protein>
<keyword evidence="1" id="KW-0804">Transcription</keyword>
<proteinExistence type="inferred from homology"/>
<keyword evidence="1" id="KW-0156">Chromatin regulator</keyword>
<dbReference type="GO" id="GO:0008270">
    <property type="term" value="F:zinc ion binding"/>
    <property type="evidence" value="ECO:0007669"/>
    <property type="project" value="UniProtKB-KW"/>
</dbReference>
<accession>A0A314L2G2</accession>
<keyword evidence="4" id="KW-1185">Reference proteome</keyword>
<dbReference type="GO" id="GO:0000976">
    <property type="term" value="F:transcription cis-regulatory region binding"/>
    <property type="evidence" value="ECO:0007669"/>
    <property type="project" value="TreeGrafter"/>
</dbReference>
<comment type="similarity">
    <text evidence="1">Belongs to the Alfin family.</text>
</comment>
<sequence length="259" mass="28917">MPMCSPAEKEKLCLYGLHNETWEVNLPVEEVPPELPEPALGINFARDGMQEKDWLSLVAVHSDSWLLSVAFYFGARFGFAMHDVASHAHKINSDATLRPKLLEFSSMTQMQDPPLLRLENEAYQICLSFLQNLVQDKPTGFEDCEVEIYLVNLCSEVLHFYIEIAHSRQMSESSLGAQLRWLIPLGSGRRRELAARAPLIIATLQAICSLGDASFEKNLSCFFLLLSSLISCEHGSNEIQLALSDMLSSSVGPVLLRSC</sequence>
<dbReference type="InterPro" id="IPR045104">
    <property type="entry name" value="Alfin"/>
</dbReference>
<dbReference type="GO" id="GO:0005634">
    <property type="term" value="C:nucleus"/>
    <property type="evidence" value="ECO:0007669"/>
    <property type="project" value="UniProtKB-SubCell"/>
</dbReference>
<keyword evidence="1" id="KW-0539">Nucleus</keyword>
<dbReference type="GO" id="GO:0003712">
    <property type="term" value="F:transcription coregulator activity"/>
    <property type="evidence" value="ECO:0007669"/>
    <property type="project" value="TreeGrafter"/>
</dbReference>
<dbReference type="GO" id="GO:0006325">
    <property type="term" value="P:chromatin organization"/>
    <property type="evidence" value="ECO:0007669"/>
    <property type="project" value="UniProtKB-UniRule"/>
</dbReference>
<dbReference type="InterPro" id="IPR021998">
    <property type="entry name" value="Alfin_N"/>
</dbReference>
<keyword evidence="1" id="KW-0805">Transcription regulation</keyword>
<evidence type="ECO:0000313" key="4">
    <source>
        <dbReference type="Proteomes" id="UP000187609"/>
    </source>
</evidence>